<feature type="domain" description="Tryptophan synthase beta chain-like PALP" evidence="4">
    <location>
        <begin position="26"/>
        <end position="306"/>
    </location>
</feature>
<proteinExistence type="predicted"/>
<keyword evidence="2" id="KW-0663">Pyridoxal phosphate</keyword>
<dbReference type="Pfam" id="PF00291">
    <property type="entry name" value="PALP"/>
    <property type="match status" value="1"/>
</dbReference>
<evidence type="ECO:0000313" key="5">
    <source>
        <dbReference type="EMBL" id="AYB32328.1"/>
    </source>
</evidence>
<evidence type="ECO:0000256" key="3">
    <source>
        <dbReference type="ARBA" id="ARBA00023239"/>
    </source>
</evidence>
<dbReference type="InterPro" id="IPR050147">
    <property type="entry name" value="Ser/Thr_Dehydratase"/>
</dbReference>
<keyword evidence="6" id="KW-1185">Reference proteome</keyword>
<dbReference type="GO" id="GO:0003941">
    <property type="term" value="F:L-serine ammonia-lyase activity"/>
    <property type="evidence" value="ECO:0007669"/>
    <property type="project" value="TreeGrafter"/>
</dbReference>
<dbReference type="GO" id="GO:0006567">
    <property type="term" value="P:L-threonine catabolic process"/>
    <property type="evidence" value="ECO:0007669"/>
    <property type="project" value="TreeGrafter"/>
</dbReference>
<dbReference type="SUPFAM" id="SSF53686">
    <property type="entry name" value="Tryptophan synthase beta subunit-like PLP-dependent enzymes"/>
    <property type="match status" value="1"/>
</dbReference>
<reference evidence="6" key="1">
    <citation type="submission" date="2018-09" db="EMBL/GenBank/DDBJ databases">
        <title>Chryseolinea sp. KIS68-18 isolated from soil.</title>
        <authorList>
            <person name="Weon H.-Y."/>
            <person name="Kwon S.-W."/>
            <person name="Lee S.A."/>
        </authorList>
    </citation>
    <scope>NUCLEOTIDE SEQUENCE [LARGE SCALE GENOMIC DNA]</scope>
    <source>
        <strain evidence="6">KIS68-18</strain>
    </source>
</reference>
<sequence length="322" mass="35078">MIKTHHRLSLERIEKAAEKIDSVFLQTPQYADDALSQALGARVILKVETLNPIRSFKGRGAGLLVSEADLHTPLLCASAGNFGQAMAYACRKRNMKLTVYASVHANPLKIEKMRHFGAEVILRGEDFDAAKLEAKRAASQSGGRFVEDSLDIETLEGAATIGLELLKFNEPIDTLLIALGNGAMINGIARVFKARNPQTKIIAVQAQGAPAMVESWQQKKVITHERVQTIADGVAVRIPVQQALEDMEGLVDDALLVEETSILNAMQLIHLHTGVVVEPSGALGIAALIENKDRFQGSTVATILCGGNVTEKQMNDWLWRRV</sequence>
<dbReference type="GO" id="GO:0009097">
    <property type="term" value="P:isoleucine biosynthetic process"/>
    <property type="evidence" value="ECO:0007669"/>
    <property type="project" value="TreeGrafter"/>
</dbReference>
<dbReference type="Gene3D" id="3.40.50.1100">
    <property type="match status" value="2"/>
</dbReference>
<dbReference type="RefSeq" id="WP_119755581.1">
    <property type="nucleotide sequence ID" value="NZ_CP032382.1"/>
</dbReference>
<dbReference type="GO" id="GO:0006565">
    <property type="term" value="P:L-serine catabolic process"/>
    <property type="evidence" value="ECO:0007669"/>
    <property type="project" value="TreeGrafter"/>
</dbReference>
<dbReference type="Proteomes" id="UP000266183">
    <property type="component" value="Chromosome"/>
</dbReference>
<protein>
    <submittedName>
        <fullName evidence="5">Pyridoxal-phosphate dependent enzyme</fullName>
    </submittedName>
</protein>
<dbReference type="AlphaFoldDB" id="A0A385SU48"/>
<dbReference type="KEGG" id="chk:D4L85_17890"/>
<dbReference type="PANTHER" id="PTHR48078:SF17">
    <property type="entry name" value="THREONINE DEHYDRATASE"/>
    <property type="match status" value="1"/>
</dbReference>
<dbReference type="InterPro" id="IPR001926">
    <property type="entry name" value="TrpB-like_PALP"/>
</dbReference>
<comment type="cofactor">
    <cofactor evidence="1">
        <name>pyridoxal 5'-phosphate</name>
        <dbReference type="ChEBI" id="CHEBI:597326"/>
    </cofactor>
</comment>
<evidence type="ECO:0000256" key="1">
    <source>
        <dbReference type="ARBA" id="ARBA00001933"/>
    </source>
</evidence>
<evidence type="ECO:0000313" key="6">
    <source>
        <dbReference type="Proteomes" id="UP000266183"/>
    </source>
</evidence>
<name>A0A385SU48_9BACT</name>
<dbReference type="PANTHER" id="PTHR48078">
    <property type="entry name" value="THREONINE DEHYDRATASE, MITOCHONDRIAL-RELATED"/>
    <property type="match status" value="1"/>
</dbReference>
<dbReference type="GO" id="GO:0004794">
    <property type="term" value="F:threonine deaminase activity"/>
    <property type="evidence" value="ECO:0007669"/>
    <property type="project" value="TreeGrafter"/>
</dbReference>
<evidence type="ECO:0000256" key="2">
    <source>
        <dbReference type="ARBA" id="ARBA00022898"/>
    </source>
</evidence>
<accession>A0A385SU48</accession>
<keyword evidence="3" id="KW-0456">Lyase</keyword>
<gene>
    <name evidence="5" type="ORF">D4L85_17890</name>
</gene>
<dbReference type="InterPro" id="IPR036052">
    <property type="entry name" value="TrpB-like_PALP_sf"/>
</dbReference>
<dbReference type="EMBL" id="CP032382">
    <property type="protein sequence ID" value="AYB32328.1"/>
    <property type="molecule type" value="Genomic_DNA"/>
</dbReference>
<evidence type="ECO:0000259" key="4">
    <source>
        <dbReference type="Pfam" id="PF00291"/>
    </source>
</evidence>
<organism evidence="5 6">
    <name type="scientific">Chryseolinea soli</name>
    <dbReference type="NCBI Taxonomy" id="2321403"/>
    <lineage>
        <taxon>Bacteria</taxon>
        <taxon>Pseudomonadati</taxon>
        <taxon>Bacteroidota</taxon>
        <taxon>Cytophagia</taxon>
        <taxon>Cytophagales</taxon>
        <taxon>Fulvivirgaceae</taxon>
        <taxon>Chryseolinea</taxon>
    </lineage>
</organism>
<dbReference type="OrthoDB" id="9811476at2"/>